<reference evidence="1 2" key="1">
    <citation type="submission" date="2017-06" db="EMBL/GenBank/DDBJ databases">
        <authorList>
            <consortium name="Pathogen Informatics"/>
        </authorList>
    </citation>
    <scope>NUCLEOTIDE SEQUENCE [LARGE SCALE GENOMIC DNA]</scope>
    <source>
        <strain evidence="1 2">NCTC13490</strain>
    </source>
</reference>
<evidence type="ECO:0000313" key="1">
    <source>
        <dbReference type="EMBL" id="SNV48365.1"/>
    </source>
</evidence>
<proteinExistence type="predicted"/>
<evidence type="ECO:0000313" key="2">
    <source>
        <dbReference type="Proteomes" id="UP000215196"/>
    </source>
</evidence>
<dbReference type="Pfam" id="PF09697">
    <property type="entry name" value="Porph_ging"/>
    <property type="match status" value="1"/>
</dbReference>
<dbReference type="KEGG" id="ctak:4412677_01899"/>
<dbReference type="RefSeq" id="WP_095072699.1">
    <property type="nucleotide sequence ID" value="NZ_LT906465.1"/>
</dbReference>
<sequence>MGKMNFLISLIVCFYSLHIYSQQYEAVYEIVYKPRLNDSLKLKDNYVLRFDTQKKSSFFTSLNEENSLNFSIYKNFEKESFIKYESIVDDLYSINYIFDNSKWQLLEDNKRIEDFNCKKAKIIFGNRIWEAWYTIDIPFQDGPYKFSGLPGLIIEIYSIDEDYRFLMKGITKKDQLVITKLPATNLSTSKQERDVKSRIILDPAISYRNKRLKLENRNIGVKVSYNGKEIPQKETEKRIVKNFEKWREEHDNPIEKGDLWIK</sequence>
<accession>A0A239XNK3</accession>
<organism evidence="1 2">
    <name type="scientific">Chryseobacterium taklimakanense</name>
    <dbReference type="NCBI Taxonomy" id="536441"/>
    <lineage>
        <taxon>Bacteria</taxon>
        <taxon>Pseudomonadati</taxon>
        <taxon>Bacteroidota</taxon>
        <taxon>Flavobacteriia</taxon>
        <taxon>Flavobacteriales</taxon>
        <taxon>Weeksellaceae</taxon>
        <taxon>Chryseobacterium group</taxon>
        <taxon>Chryseobacterium</taxon>
    </lineage>
</organism>
<gene>
    <name evidence="1" type="ORF">SAMEA4412677_01899</name>
</gene>
<protein>
    <submittedName>
        <fullName evidence="1">GLPGLI family protein</fullName>
    </submittedName>
</protein>
<dbReference type="Proteomes" id="UP000215196">
    <property type="component" value="Chromosome 1"/>
</dbReference>
<dbReference type="AlphaFoldDB" id="A0A239XNK3"/>
<name>A0A239XNK3_9FLAO</name>
<dbReference type="EMBL" id="LT906465">
    <property type="protein sequence ID" value="SNV48365.1"/>
    <property type="molecule type" value="Genomic_DNA"/>
</dbReference>
<keyword evidence="2" id="KW-1185">Reference proteome</keyword>
<dbReference type="NCBIfam" id="TIGR01200">
    <property type="entry name" value="GLPGLI"/>
    <property type="match status" value="1"/>
</dbReference>
<dbReference type="InterPro" id="IPR005901">
    <property type="entry name" value="GLPGLI"/>
</dbReference>